<name>A0A5N6RB85_9ROSI</name>
<keyword evidence="2" id="KW-1185">Reference proteome</keyword>
<accession>A0A5N6RB85</accession>
<evidence type="ECO:0000313" key="1">
    <source>
        <dbReference type="EMBL" id="KAE8076273.1"/>
    </source>
</evidence>
<dbReference type="OrthoDB" id="1811138at2759"/>
<proteinExistence type="predicted"/>
<sequence>MGNSIGCGLLPIIQPSEEKDEDEDVPKSKLLRSTGKWPCGMCPDLSYSEKATTETIIAGVAPVKMYVHTTQIT</sequence>
<dbReference type="AlphaFoldDB" id="A0A5N6RB85"/>
<evidence type="ECO:0000313" key="2">
    <source>
        <dbReference type="Proteomes" id="UP000327013"/>
    </source>
</evidence>
<dbReference type="Proteomes" id="UP000327013">
    <property type="component" value="Chromosome 6"/>
</dbReference>
<dbReference type="EMBL" id="CM017326">
    <property type="protein sequence ID" value="KAE8076273.1"/>
    <property type="molecule type" value="Genomic_DNA"/>
</dbReference>
<protein>
    <submittedName>
        <fullName evidence="1">Uncharacterized protein</fullName>
    </submittedName>
</protein>
<organism evidence="1 2">
    <name type="scientific">Carpinus fangiana</name>
    <dbReference type="NCBI Taxonomy" id="176857"/>
    <lineage>
        <taxon>Eukaryota</taxon>
        <taxon>Viridiplantae</taxon>
        <taxon>Streptophyta</taxon>
        <taxon>Embryophyta</taxon>
        <taxon>Tracheophyta</taxon>
        <taxon>Spermatophyta</taxon>
        <taxon>Magnoliopsida</taxon>
        <taxon>eudicotyledons</taxon>
        <taxon>Gunneridae</taxon>
        <taxon>Pentapetalae</taxon>
        <taxon>rosids</taxon>
        <taxon>fabids</taxon>
        <taxon>Fagales</taxon>
        <taxon>Betulaceae</taxon>
        <taxon>Carpinus</taxon>
    </lineage>
</organism>
<reference evidence="1 2" key="1">
    <citation type="submission" date="2019-06" db="EMBL/GenBank/DDBJ databases">
        <title>A chromosomal-level reference genome of Carpinus fangiana (Coryloideae, Betulaceae).</title>
        <authorList>
            <person name="Yang X."/>
            <person name="Wang Z."/>
            <person name="Zhang L."/>
            <person name="Hao G."/>
            <person name="Liu J."/>
            <person name="Yang Y."/>
        </authorList>
    </citation>
    <scope>NUCLEOTIDE SEQUENCE [LARGE SCALE GENOMIC DNA]</scope>
    <source>
        <strain evidence="1">Cfa_2016G</strain>
        <tissue evidence="1">Leaf</tissue>
    </source>
</reference>
<gene>
    <name evidence="1" type="ORF">FH972_014936</name>
</gene>